<dbReference type="AlphaFoldDB" id="A0A5K1J7H1"/>
<dbReference type="Gene3D" id="3.40.50.10490">
    <property type="entry name" value="Glucose-6-phosphate isomerase like protein, domain 1"/>
    <property type="match status" value="1"/>
</dbReference>
<dbReference type="GO" id="GO:0097367">
    <property type="term" value="F:carbohydrate derivative binding"/>
    <property type="evidence" value="ECO:0007669"/>
    <property type="project" value="InterPro"/>
</dbReference>
<dbReference type="InterPro" id="IPR046348">
    <property type="entry name" value="SIS_dom_sf"/>
</dbReference>
<protein>
    <submittedName>
        <fullName evidence="1">Fructosamine deglycase FrlB</fullName>
        <ecNumber evidence="1">3.5.-.-</ecNumber>
    </submittedName>
</protein>
<dbReference type="Proteomes" id="UP000368032">
    <property type="component" value="Unassembled WGS sequence"/>
</dbReference>
<dbReference type="EC" id="3.5.-.-" evidence="1"/>
<gene>
    <name evidence="1" type="primary">frlB_7</name>
    <name evidence="1" type="ORF">CKJAJONC_01951</name>
</gene>
<proteinExistence type="predicted"/>
<name>A0A5K1J7H1_9ACTN</name>
<dbReference type="EMBL" id="CABWIF010000027">
    <property type="protein sequence ID" value="VWL99529.1"/>
    <property type="molecule type" value="Genomic_DNA"/>
</dbReference>
<accession>A0A5K1J7H1</accession>
<reference evidence="1 2" key="1">
    <citation type="submission" date="2019-10" db="EMBL/GenBank/DDBJ databases">
        <authorList>
            <person name="Wolf R A."/>
        </authorList>
    </citation>
    <scope>NUCLEOTIDE SEQUENCE [LARGE SCALE GENOMIC DNA]</scope>
    <source>
        <strain evidence="1">Collinsella_aerofaciens_DSM_13712</strain>
    </source>
</reference>
<sequence length="121" mass="14416">MCILEEMQWKRTRYITSADFFHGTLELVEPGVPVFLFMGEDENRKLDERVRAFLNRGVTGDTDINIIDTAEFAIPGLDDEFRVIVSPWILTVLVTDRLARYYETVTKHNLKYRRYYHQFDY</sequence>
<evidence type="ECO:0000313" key="1">
    <source>
        <dbReference type="EMBL" id="VWL99529.1"/>
    </source>
</evidence>
<organism evidence="1 2">
    <name type="scientific">Collinsella aerofaciens</name>
    <dbReference type="NCBI Taxonomy" id="74426"/>
    <lineage>
        <taxon>Bacteria</taxon>
        <taxon>Bacillati</taxon>
        <taxon>Actinomycetota</taxon>
        <taxon>Coriobacteriia</taxon>
        <taxon>Coriobacteriales</taxon>
        <taxon>Coriobacteriaceae</taxon>
        <taxon>Collinsella</taxon>
    </lineage>
</organism>
<dbReference type="GO" id="GO:0016787">
    <property type="term" value="F:hydrolase activity"/>
    <property type="evidence" value="ECO:0007669"/>
    <property type="project" value="UniProtKB-KW"/>
</dbReference>
<keyword evidence="1" id="KW-0378">Hydrolase</keyword>
<dbReference type="SUPFAM" id="SSF53697">
    <property type="entry name" value="SIS domain"/>
    <property type="match status" value="1"/>
</dbReference>
<evidence type="ECO:0000313" key="2">
    <source>
        <dbReference type="Proteomes" id="UP000368032"/>
    </source>
</evidence>
<dbReference type="GO" id="GO:1901135">
    <property type="term" value="P:carbohydrate derivative metabolic process"/>
    <property type="evidence" value="ECO:0007669"/>
    <property type="project" value="InterPro"/>
</dbReference>